<feature type="region of interest" description="Disordered" evidence="1">
    <location>
        <begin position="1"/>
        <end position="102"/>
    </location>
</feature>
<reference evidence="2" key="1">
    <citation type="journal article" date="2020" name="Stud. Mycol.">
        <title>101 Dothideomycetes genomes: a test case for predicting lifestyles and emergence of pathogens.</title>
        <authorList>
            <person name="Haridas S."/>
            <person name="Albert R."/>
            <person name="Binder M."/>
            <person name="Bloem J."/>
            <person name="Labutti K."/>
            <person name="Salamov A."/>
            <person name="Andreopoulos B."/>
            <person name="Baker S."/>
            <person name="Barry K."/>
            <person name="Bills G."/>
            <person name="Bluhm B."/>
            <person name="Cannon C."/>
            <person name="Castanera R."/>
            <person name="Culley D."/>
            <person name="Daum C."/>
            <person name="Ezra D."/>
            <person name="Gonzalez J."/>
            <person name="Henrissat B."/>
            <person name="Kuo A."/>
            <person name="Liang C."/>
            <person name="Lipzen A."/>
            <person name="Lutzoni F."/>
            <person name="Magnuson J."/>
            <person name="Mondo S."/>
            <person name="Nolan M."/>
            <person name="Ohm R."/>
            <person name="Pangilinan J."/>
            <person name="Park H.-J."/>
            <person name="Ramirez L."/>
            <person name="Alfaro M."/>
            <person name="Sun H."/>
            <person name="Tritt A."/>
            <person name="Yoshinaga Y."/>
            <person name="Zwiers L.-H."/>
            <person name="Turgeon B."/>
            <person name="Goodwin S."/>
            <person name="Spatafora J."/>
            <person name="Crous P."/>
            <person name="Grigoriev I."/>
        </authorList>
    </citation>
    <scope>NUCLEOTIDE SEQUENCE</scope>
    <source>
        <strain evidence="2">CBS 113818</strain>
    </source>
</reference>
<evidence type="ECO:0000313" key="2">
    <source>
        <dbReference type="EMBL" id="KAF2822783.1"/>
    </source>
</evidence>
<feature type="region of interest" description="Disordered" evidence="1">
    <location>
        <begin position="272"/>
        <end position="320"/>
    </location>
</feature>
<dbReference type="EMBL" id="MU006233">
    <property type="protein sequence ID" value="KAF2822783.1"/>
    <property type="molecule type" value="Genomic_DNA"/>
</dbReference>
<feature type="compositionally biased region" description="Basic residues" evidence="1">
    <location>
        <begin position="14"/>
        <end position="25"/>
    </location>
</feature>
<feature type="region of interest" description="Disordered" evidence="1">
    <location>
        <begin position="188"/>
        <end position="225"/>
    </location>
</feature>
<gene>
    <name evidence="2" type="ORF">CC86DRAFT_396390</name>
</gene>
<evidence type="ECO:0000313" key="3">
    <source>
        <dbReference type="Proteomes" id="UP000799424"/>
    </source>
</evidence>
<proteinExistence type="predicted"/>
<evidence type="ECO:0008006" key="4">
    <source>
        <dbReference type="Google" id="ProtNLM"/>
    </source>
</evidence>
<accession>A0A6A6ZPT3</accession>
<dbReference type="OrthoDB" id="5627at2759"/>
<evidence type="ECO:0000256" key="1">
    <source>
        <dbReference type="SAM" id="MobiDB-lite"/>
    </source>
</evidence>
<dbReference type="Proteomes" id="UP000799424">
    <property type="component" value="Unassembled WGS sequence"/>
</dbReference>
<sequence length="320" mass="35652">MSTPQDSELAPTIRFKRRKTAHQKRVYADDEVPIISETQAPGVEAPIGTAPPPDDPRDDERSVPNLKEIIRARKRPRDRLKDVVRKAEAPKAETVAIEDTPREDARLAEQNYRQYGWPISSHLQAAVAEIAPDLQQTWTQPASAPKPAIAPQTPADIEKSIRMAAGNGKIEEVEIVPIAKRTDEKWRRLGNGDFESLTTGKVRTGRDGKPRRPAKRRNSDDVRRDQMVEAVLSEAKLDYFDASTPSNPRFGAANNDEAILQQFQAEYYESIEEAQRNQRRPAATSSVKGADPPKGPKLGGSKSIRAKMRLAQEQAAKAKR</sequence>
<name>A0A6A6ZPT3_9PLEO</name>
<dbReference type="AlphaFoldDB" id="A0A6A6ZPT3"/>
<feature type="compositionally biased region" description="Basic and acidic residues" evidence="1">
    <location>
        <begin position="79"/>
        <end position="91"/>
    </location>
</feature>
<protein>
    <recommendedName>
        <fullName evidence="4">Hepatocellular carcinoma-associated antigen 59-domain-containing protein</fullName>
    </recommendedName>
</protein>
<organism evidence="2 3">
    <name type="scientific">Ophiobolus disseminans</name>
    <dbReference type="NCBI Taxonomy" id="1469910"/>
    <lineage>
        <taxon>Eukaryota</taxon>
        <taxon>Fungi</taxon>
        <taxon>Dikarya</taxon>
        <taxon>Ascomycota</taxon>
        <taxon>Pezizomycotina</taxon>
        <taxon>Dothideomycetes</taxon>
        <taxon>Pleosporomycetidae</taxon>
        <taxon>Pleosporales</taxon>
        <taxon>Pleosporineae</taxon>
        <taxon>Phaeosphaeriaceae</taxon>
        <taxon>Ophiobolus</taxon>
    </lineage>
</organism>
<keyword evidence="3" id="KW-1185">Reference proteome</keyword>